<evidence type="ECO:0000256" key="18">
    <source>
        <dbReference type="ARBA" id="ARBA00048679"/>
    </source>
</evidence>
<dbReference type="Gene3D" id="1.10.510.10">
    <property type="entry name" value="Transferase(Phosphotransferase) domain 1"/>
    <property type="match status" value="1"/>
</dbReference>
<evidence type="ECO:0000256" key="4">
    <source>
        <dbReference type="ARBA" id="ARBA00022527"/>
    </source>
</evidence>
<dbReference type="FunFam" id="3.80.10.10:FF:000111">
    <property type="entry name" value="LRR receptor-like serine/threonine-protein kinase ERECTA"/>
    <property type="match status" value="1"/>
</dbReference>
<keyword evidence="15" id="KW-0675">Receptor</keyword>
<keyword evidence="6" id="KW-0808">Transferase</keyword>
<dbReference type="PANTHER" id="PTHR48053:SF32">
    <property type="entry name" value="LEUCINE RICH REPEAT FAMILY PROTEIN, EXPRESSED"/>
    <property type="match status" value="1"/>
</dbReference>
<accession>A0A5N6RSZ4</accession>
<dbReference type="GO" id="GO:0016020">
    <property type="term" value="C:membrane"/>
    <property type="evidence" value="ECO:0007669"/>
    <property type="project" value="UniProtKB-SubCell"/>
</dbReference>
<dbReference type="SMART" id="SM00369">
    <property type="entry name" value="LRR_TYP"/>
    <property type="match status" value="5"/>
</dbReference>
<comment type="similarity">
    <text evidence="2">Belongs to the RLP family.</text>
</comment>
<dbReference type="PRINTS" id="PR00019">
    <property type="entry name" value="LEURICHRPT"/>
</dbReference>
<dbReference type="InterPro" id="IPR001611">
    <property type="entry name" value="Leu-rich_rpt"/>
</dbReference>
<keyword evidence="13" id="KW-1133">Transmembrane helix</keyword>
<evidence type="ECO:0000313" key="21">
    <source>
        <dbReference type="Proteomes" id="UP000327013"/>
    </source>
</evidence>
<keyword evidence="10" id="KW-0547">Nucleotide-binding</keyword>
<dbReference type="AlphaFoldDB" id="A0A5N6RSZ4"/>
<evidence type="ECO:0000256" key="3">
    <source>
        <dbReference type="ARBA" id="ARBA00012513"/>
    </source>
</evidence>
<proteinExistence type="inferred from homology"/>
<dbReference type="PANTHER" id="PTHR48053">
    <property type="entry name" value="LEUCINE RICH REPEAT FAMILY PROTEIN, EXPRESSED"/>
    <property type="match status" value="1"/>
</dbReference>
<dbReference type="Pfam" id="PF23598">
    <property type="entry name" value="LRR_14"/>
    <property type="match status" value="1"/>
</dbReference>
<evidence type="ECO:0000256" key="2">
    <source>
        <dbReference type="ARBA" id="ARBA00009592"/>
    </source>
</evidence>
<keyword evidence="16" id="KW-0325">Glycoprotein</keyword>
<evidence type="ECO:0000259" key="19">
    <source>
        <dbReference type="Pfam" id="PF23598"/>
    </source>
</evidence>
<dbReference type="Proteomes" id="UP000327013">
    <property type="component" value="Chromosome 8"/>
</dbReference>
<keyword evidence="11" id="KW-0418">Kinase</keyword>
<evidence type="ECO:0000256" key="5">
    <source>
        <dbReference type="ARBA" id="ARBA00022614"/>
    </source>
</evidence>
<dbReference type="InterPro" id="IPR003591">
    <property type="entry name" value="Leu-rich_rpt_typical-subtyp"/>
</dbReference>
<protein>
    <recommendedName>
        <fullName evidence="3">non-specific serine/threonine protein kinase</fullName>
        <ecNumber evidence="3">2.7.11.1</ecNumber>
    </recommendedName>
</protein>
<reference evidence="20 21" key="1">
    <citation type="submission" date="2019-06" db="EMBL/GenBank/DDBJ databases">
        <title>A chromosomal-level reference genome of Carpinus fangiana (Coryloideae, Betulaceae).</title>
        <authorList>
            <person name="Yang X."/>
            <person name="Wang Z."/>
            <person name="Zhang L."/>
            <person name="Hao G."/>
            <person name="Liu J."/>
            <person name="Yang Y."/>
        </authorList>
    </citation>
    <scope>NUCLEOTIDE SEQUENCE [LARGE SCALE GENOMIC DNA]</scope>
    <source>
        <strain evidence="20">Cfa_2016G</strain>
        <tissue evidence="20">Leaf</tissue>
    </source>
</reference>
<dbReference type="GO" id="GO:0005524">
    <property type="term" value="F:ATP binding"/>
    <property type="evidence" value="ECO:0007669"/>
    <property type="project" value="UniProtKB-KW"/>
</dbReference>
<evidence type="ECO:0000256" key="7">
    <source>
        <dbReference type="ARBA" id="ARBA00022692"/>
    </source>
</evidence>
<evidence type="ECO:0000256" key="12">
    <source>
        <dbReference type="ARBA" id="ARBA00022840"/>
    </source>
</evidence>
<keyword evidence="14" id="KW-0472">Membrane</keyword>
<dbReference type="OrthoDB" id="676979at2759"/>
<dbReference type="InterPro" id="IPR055414">
    <property type="entry name" value="LRR_R13L4/SHOC2-like"/>
</dbReference>
<comment type="subcellular location">
    <subcellularLocation>
        <location evidence="1">Membrane</location>
        <topology evidence="1">Single-pass type I membrane protein</topology>
    </subcellularLocation>
</comment>
<evidence type="ECO:0000256" key="6">
    <source>
        <dbReference type="ARBA" id="ARBA00022679"/>
    </source>
</evidence>
<keyword evidence="12" id="KW-0067">ATP-binding</keyword>
<comment type="catalytic activity">
    <reaction evidence="18">
        <text>L-seryl-[protein] + ATP = O-phospho-L-seryl-[protein] + ADP + H(+)</text>
        <dbReference type="Rhea" id="RHEA:17989"/>
        <dbReference type="Rhea" id="RHEA-COMP:9863"/>
        <dbReference type="Rhea" id="RHEA-COMP:11604"/>
        <dbReference type="ChEBI" id="CHEBI:15378"/>
        <dbReference type="ChEBI" id="CHEBI:29999"/>
        <dbReference type="ChEBI" id="CHEBI:30616"/>
        <dbReference type="ChEBI" id="CHEBI:83421"/>
        <dbReference type="ChEBI" id="CHEBI:456216"/>
        <dbReference type="EC" id="2.7.11.1"/>
    </reaction>
</comment>
<name>A0A5N6RSZ4_9ROSI</name>
<keyword evidence="9" id="KW-0677">Repeat</keyword>
<dbReference type="Gene3D" id="3.80.10.10">
    <property type="entry name" value="Ribonuclease Inhibitor"/>
    <property type="match status" value="1"/>
</dbReference>
<keyword evidence="5" id="KW-0433">Leucine-rich repeat</keyword>
<dbReference type="InterPro" id="IPR011009">
    <property type="entry name" value="Kinase-like_dom_sf"/>
</dbReference>
<dbReference type="EMBL" id="CM017328">
    <property type="protein sequence ID" value="KAE8124789.1"/>
    <property type="molecule type" value="Genomic_DNA"/>
</dbReference>
<dbReference type="SUPFAM" id="SSF56112">
    <property type="entry name" value="Protein kinase-like (PK-like)"/>
    <property type="match status" value="1"/>
</dbReference>
<evidence type="ECO:0000313" key="20">
    <source>
        <dbReference type="EMBL" id="KAE8124789.1"/>
    </source>
</evidence>
<comment type="catalytic activity">
    <reaction evidence="17">
        <text>L-threonyl-[protein] + ATP = O-phospho-L-threonyl-[protein] + ADP + H(+)</text>
        <dbReference type="Rhea" id="RHEA:46608"/>
        <dbReference type="Rhea" id="RHEA-COMP:11060"/>
        <dbReference type="Rhea" id="RHEA-COMP:11605"/>
        <dbReference type="ChEBI" id="CHEBI:15378"/>
        <dbReference type="ChEBI" id="CHEBI:30013"/>
        <dbReference type="ChEBI" id="CHEBI:30616"/>
        <dbReference type="ChEBI" id="CHEBI:61977"/>
        <dbReference type="ChEBI" id="CHEBI:456216"/>
        <dbReference type="EC" id="2.7.11.1"/>
    </reaction>
</comment>
<evidence type="ECO:0000256" key="9">
    <source>
        <dbReference type="ARBA" id="ARBA00022737"/>
    </source>
</evidence>
<dbReference type="Pfam" id="PF00560">
    <property type="entry name" value="LRR_1"/>
    <property type="match status" value="1"/>
</dbReference>
<evidence type="ECO:0000256" key="13">
    <source>
        <dbReference type="ARBA" id="ARBA00022989"/>
    </source>
</evidence>
<keyword evidence="4" id="KW-0723">Serine/threonine-protein kinase</keyword>
<evidence type="ECO:0000256" key="11">
    <source>
        <dbReference type="ARBA" id="ARBA00022777"/>
    </source>
</evidence>
<organism evidence="20 21">
    <name type="scientific">Carpinus fangiana</name>
    <dbReference type="NCBI Taxonomy" id="176857"/>
    <lineage>
        <taxon>Eukaryota</taxon>
        <taxon>Viridiplantae</taxon>
        <taxon>Streptophyta</taxon>
        <taxon>Embryophyta</taxon>
        <taxon>Tracheophyta</taxon>
        <taxon>Spermatophyta</taxon>
        <taxon>Magnoliopsida</taxon>
        <taxon>eudicotyledons</taxon>
        <taxon>Gunneridae</taxon>
        <taxon>Pentapetalae</taxon>
        <taxon>rosids</taxon>
        <taxon>fabids</taxon>
        <taxon>Fagales</taxon>
        <taxon>Betulaceae</taxon>
        <taxon>Carpinus</taxon>
    </lineage>
</organism>
<dbReference type="SUPFAM" id="SSF52058">
    <property type="entry name" value="L domain-like"/>
    <property type="match status" value="1"/>
</dbReference>
<keyword evidence="21" id="KW-1185">Reference proteome</keyword>
<evidence type="ECO:0000256" key="16">
    <source>
        <dbReference type="ARBA" id="ARBA00023180"/>
    </source>
</evidence>
<keyword evidence="7" id="KW-0812">Transmembrane</keyword>
<evidence type="ECO:0000256" key="10">
    <source>
        <dbReference type="ARBA" id="ARBA00022741"/>
    </source>
</evidence>
<evidence type="ECO:0000256" key="14">
    <source>
        <dbReference type="ARBA" id="ARBA00023136"/>
    </source>
</evidence>
<dbReference type="GO" id="GO:0004674">
    <property type="term" value="F:protein serine/threonine kinase activity"/>
    <property type="evidence" value="ECO:0007669"/>
    <property type="project" value="UniProtKB-KW"/>
</dbReference>
<dbReference type="InterPro" id="IPR032675">
    <property type="entry name" value="LRR_dom_sf"/>
</dbReference>
<sequence>MNSLNSAIPSVLGFCTNLTFMALDTNSFIGELPLSLTKITELGLSGNSLSGSISPYFFSNWTELTSLQLQDNYFSREIPPEIGLLTKLQILCLFNNSLSDSIPSEVGNLKDLLEIDLSQNHLSGPIPVELGKLTQLQVLSLASNKLSGQIPTVLGNLRLLFSLNLNRNHLTGEIPRNLVSCTSSTVPENCESLLNKDLRNNYMNMVDLSNNRLSGNIAQDLARLSSLESLNLSHNQLSGEFPSSLSGMVSLSNISLDFSYNNLTGPIPTSSVFKDAPATAYVGNSVLLAAIVAGFITCYRKTKLLEQESRAIFECEEKAESMLAFLVRITDKCDVYSFGVVALEVMMGMHPRELLSSLSSSKSRRTMPIVESSEFLLKDVLDQGLPQPTGQIAQEIAFVVSIALQCVSATPELRPIMRFVAQELSVRIQACNSYPC</sequence>
<dbReference type="InterPro" id="IPR051716">
    <property type="entry name" value="Plant_RL_S/T_kinase"/>
</dbReference>
<evidence type="ECO:0000256" key="15">
    <source>
        <dbReference type="ARBA" id="ARBA00023170"/>
    </source>
</evidence>
<feature type="domain" description="Disease resistance R13L4/SHOC-2-like LRR" evidence="19">
    <location>
        <begin position="44"/>
        <end position="183"/>
    </location>
</feature>
<gene>
    <name evidence="20" type="ORF">FH972_019642</name>
</gene>
<evidence type="ECO:0000256" key="1">
    <source>
        <dbReference type="ARBA" id="ARBA00004479"/>
    </source>
</evidence>
<evidence type="ECO:0000256" key="17">
    <source>
        <dbReference type="ARBA" id="ARBA00047899"/>
    </source>
</evidence>
<evidence type="ECO:0000256" key="8">
    <source>
        <dbReference type="ARBA" id="ARBA00022729"/>
    </source>
</evidence>
<dbReference type="EC" id="2.7.11.1" evidence="3"/>
<keyword evidence="8" id="KW-0732">Signal</keyword>